<dbReference type="PROSITE" id="PS50089">
    <property type="entry name" value="ZF_RING_2"/>
    <property type="match status" value="1"/>
</dbReference>
<dbReference type="FunFam" id="3.30.40.10:FF:000179">
    <property type="entry name" value="TNF receptor-associated factor"/>
    <property type="match status" value="1"/>
</dbReference>
<dbReference type="Gene3D" id="3.30.40.10">
    <property type="entry name" value="Zinc/RING finger domain, C3HC4 (zinc finger)"/>
    <property type="match status" value="3"/>
</dbReference>
<keyword evidence="6 7" id="KW-0862">Zinc</keyword>
<dbReference type="SUPFAM" id="SSF49599">
    <property type="entry name" value="TRAF domain-like"/>
    <property type="match status" value="3"/>
</dbReference>
<dbReference type="InterPro" id="IPR049342">
    <property type="entry name" value="TRAF1-6_MATH_dom"/>
</dbReference>
<dbReference type="GO" id="GO:0005737">
    <property type="term" value="C:cytoplasm"/>
    <property type="evidence" value="ECO:0007669"/>
    <property type="project" value="UniProtKB-SubCell"/>
</dbReference>
<feature type="zinc finger region" description="TRAF-type" evidence="7">
    <location>
        <begin position="108"/>
        <end position="152"/>
    </location>
</feature>
<sequence>MAAGQNVPELGGYDYELTGKVPDYLECLVCQLPMRDPVQIVPCGHRLCDICKESLFRESSPLCPADRQPLSRDQIFPDTACRREIMNLIVKCSHFGCPWTGELRAVETHQSECLLKVVQCPNLGCTVQVTGRNMATHVTSECSWRKINCEYCQNLLVFNQRKKHFNVCKKFPVQCTNKCGIKEIPRDELEFHIDVECPATVVRCEFNKLGCHAKFPRLETKPHSETQLEHHLNLALHSLETTQHQVKDQSEQIKQLIAKDKDNSQQIERLMAKDKDNSQQIERLMAKDRGNSQQIERLTTQVKLQDQHIKCLNSPSFVWKISNFWAAYQRAVTGMENIITSTFYLSSNGYKLRIKVLSNAYMMGWPFNDLVSCTRSFSLYICVIPGEFDPLLSWPFKEKIRVTLFDQNPCRDEKKDIWRVTDFESLARPILRPHSEADANWHAVLGPFSEEMLQSASYILNDTIFIMVKKEWNSST</sequence>
<dbReference type="GO" id="GO:0008270">
    <property type="term" value="F:zinc ion binding"/>
    <property type="evidence" value="ECO:0007669"/>
    <property type="project" value="UniProtKB-KW"/>
</dbReference>
<evidence type="ECO:0000256" key="6">
    <source>
        <dbReference type="ARBA" id="ARBA00022833"/>
    </source>
</evidence>
<reference evidence="12" key="1">
    <citation type="journal article" date="2017" name="bioRxiv">
        <title>Comparative analysis of the genomes of Stylophora pistillata and Acropora digitifera provides evidence for extensive differences between species of corals.</title>
        <authorList>
            <person name="Voolstra C.R."/>
            <person name="Li Y."/>
            <person name="Liew Y.J."/>
            <person name="Baumgarten S."/>
            <person name="Zoccola D."/>
            <person name="Flot J.-F."/>
            <person name="Tambutte S."/>
            <person name="Allemand D."/>
            <person name="Aranda M."/>
        </authorList>
    </citation>
    <scope>NUCLEOTIDE SEQUENCE [LARGE SCALE GENOMIC DNA]</scope>
</reference>
<evidence type="ECO:0000256" key="7">
    <source>
        <dbReference type="PROSITE-ProRule" id="PRU00207"/>
    </source>
</evidence>
<dbReference type="Proteomes" id="UP000225706">
    <property type="component" value="Unassembled WGS sequence"/>
</dbReference>
<dbReference type="InterPro" id="IPR001841">
    <property type="entry name" value="Znf_RING"/>
</dbReference>
<keyword evidence="4" id="KW-0677">Repeat</keyword>
<feature type="domain" description="RING-type" evidence="8">
    <location>
        <begin position="27"/>
        <end position="67"/>
    </location>
</feature>
<proteinExistence type="predicted"/>
<dbReference type="OrthoDB" id="5945562at2759"/>
<dbReference type="Gene3D" id="2.60.210.10">
    <property type="entry name" value="Apoptosis, Tumor Necrosis Factor Receptor Associated Protein 2, Chain A"/>
    <property type="match status" value="1"/>
</dbReference>
<dbReference type="PROSITE" id="PS50145">
    <property type="entry name" value="ZF_TRAF"/>
    <property type="match status" value="2"/>
</dbReference>
<evidence type="ECO:0000256" key="2">
    <source>
        <dbReference type="ARBA" id="ARBA00022490"/>
    </source>
</evidence>
<evidence type="ECO:0000259" key="9">
    <source>
        <dbReference type="PROSITE" id="PS50144"/>
    </source>
</evidence>
<evidence type="ECO:0000259" key="8">
    <source>
        <dbReference type="PROSITE" id="PS50089"/>
    </source>
</evidence>
<dbReference type="STRING" id="50429.A0A2B4SDU2"/>
<keyword evidence="3 7" id="KW-0479">Metal-binding</keyword>
<feature type="domain" description="TRAF-type" evidence="10">
    <location>
        <begin position="164"/>
        <end position="221"/>
    </location>
</feature>
<evidence type="ECO:0000256" key="4">
    <source>
        <dbReference type="ARBA" id="ARBA00022737"/>
    </source>
</evidence>
<feature type="zinc finger region" description="TRAF-type" evidence="7">
    <location>
        <begin position="164"/>
        <end position="221"/>
    </location>
</feature>
<dbReference type="GO" id="GO:0005164">
    <property type="term" value="F:tumor necrosis factor receptor binding"/>
    <property type="evidence" value="ECO:0007669"/>
    <property type="project" value="TreeGrafter"/>
</dbReference>
<evidence type="ECO:0000256" key="3">
    <source>
        <dbReference type="ARBA" id="ARBA00022723"/>
    </source>
</evidence>
<dbReference type="Pfam" id="PF21355">
    <property type="entry name" value="TRAF-mep_MATH"/>
    <property type="match status" value="1"/>
</dbReference>
<feature type="domain" description="TRAF-type" evidence="10">
    <location>
        <begin position="108"/>
        <end position="152"/>
    </location>
</feature>
<comment type="caution">
    <text evidence="11">The sequence shown here is derived from an EMBL/GenBank/DDBJ whole genome shotgun (WGS) entry which is preliminary data.</text>
</comment>
<evidence type="ECO:0000256" key="5">
    <source>
        <dbReference type="ARBA" id="ARBA00022771"/>
    </source>
</evidence>
<dbReference type="InterPro" id="IPR002083">
    <property type="entry name" value="MATH/TRAF_dom"/>
</dbReference>
<dbReference type="Pfam" id="PF00097">
    <property type="entry name" value="zf-C3HC4"/>
    <property type="match status" value="1"/>
</dbReference>
<accession>A0A2B4SDU2</accession>
<keyword evidence="5 7" id="KW-0863">Zinc-finger</keyword>
<dbReference type="InterPro" id="IPR013083">
    <property type="entry name" value="Znf_RING/FYVE/PHD"/>
</dbReference>
<evidence type="ECO:0000256" key="1">
    <source>
        <dbReference type="ARBA" id="ARBA00004496"/>
    </source>
</evidence>
<keyword evidence="11" id="KW-0675">Receptor</keyword>
<protein>
    <submittedName>
        <fullName evidence="11">TNF receptor-associated factor 6</fullName>
    </submittedName>
</protein>
<dbReference type="PIRSF" id="PIRSF015614">
    <property type="entry name" value="TRAF"/>
    <property type="match status" value="1"/>
</dbReference>
<dbReference type="GO" id="GO:0031625">
    <property type="term" value="F:ubiquitin protein ligase binding"/>
    <property type="evidence" value="ECO:0007669"/>
    <property type="project" value="TreeGrafter"/>
</dbReference>
<keyword evidence="2" id="KW-0963">Cytoplasm</keyword>
<dbReference type="InterPro" id="IPR001293">
    <property type="entry name" value="Znf_TRAF"/>
</dbReference>
<dbReference type="InterPro" id="IPR012227">
    <property type="entry name" value="TNF_rcpt-assoc_TRAF_met"/>
</dbReference>
<dbReference type="PANTHER" id="PTHR10131">
    <property type="entry name" value="TNF RECEPTOR ASSOCIATED FACTOR"/>
    <property type="match status" value="1"/>
</dbReference>
<dbReference type="GO" id="GO:0042981">
    <property type="term" value="P:regulation of apoptotic process"/>
    <property type="evidence" value="ECO:0007669"/>
    <property type="project" value="InterPro"/>
</dbReference>
<evidence type="ECO:0000259" key="10">
    <source>
        <dbReference type="PROSITE" id="PS50145"/>
    </source>
</evidence>
<comment type="subcellular location">
    <subcellularLocation>
        <location evidence="1">Cytoplasm</location>
    </subcellularLocation>
</comment>
<name>A0A2B4SDU2_STYPI</name>
<evidence type="ECO:0000313" key="11">
    <source>
        <dbReference type="EMBL" id="PFX27536.1"/>
    </source>
</evidence>
<dbReference type="PANTHER" id="PTHR10131:SF94">
    <property type="entry name" value="TNF RECEPTOR-ASSOCIATED FACTOR 4"/>
    <property type="match status" value="1"/>
</dbReference>
<gene>
    <name evidence="11" type="primary">TRAF6</name>
    <name evidence="11" type="ORF">AWC38_SpisGene7771</name>
</gene>
<dbReference type="EMBL" id="LSMT01000101">
    <property type="protein sequence ID" value="PFX27536.1"/>
    <property type="molecule type" value="Genomic_DNA"/>
</dbReference>
<dbReference type="AlphaFoldDB" id="A0A2B4SDU2"/>
<dbReference type="InterPro" id="IPR008974">
    <property type="entry name" value="TRAF-like"/>
</dbReference>
<dbReference type="GO" id="GO:0043122">
    <property type="term" value="P:regulation of canonical NF-kappaB signal transduction"/>
    <property type="evidence" value="ECO:0007669"/>
    <property type="project" value="TreeGrafter"/>
</dbReference>
<organism evidence="11 12">
    <name type="scientific">Stylophora pistillata</name>
    <name type="common">Smooth cauliflower coral</name>
    <dbReference type="NCBI Taxonomy" id="50429"/>
    <lineage>
        <taxon>Eukaryota</taxon>
        <taxon>Metazoa</taxon>
        <taxon>Cnidaria</taxon>
        <taxon>Anthozoa</taxon>
        <taxon>Hexacorallia</taxon>
        <taxon>Scleractinia</taxon>
        <taxon>Astrocoeniina</taxon>
        <taxon>Pocilloporidae</taxon>
        <taxon>Stylophora</taxon>
    </lineage>
</organism>
<evidence type="ECO:0000313" key="12">
    <source>
        <dbReference type="Proteomes" id="UP000225706"/>
    </source>
</evidence>
<dbReference type="SUPFAM" id="SSF57850">
    <property type="entry name" value="RING/U-box"/>
    <property type="match status" value="1"/>
</dbReference>
<keyword evidence="12" id="KW-1185">Reference proteome</keyword>
<dbReference type="Pfam" id="PF02176">
    <property type="entry name" value="zf-TRAF"/>
    <property type="match status" value="1"/>
</dbReference>
<dbReference type="GO" id="GO:0007165">
    <property type="term" value="P:signal transduction"/>
    <property type="evidence" value="ECO:0007669"/>
    <property type="project" value="InterPro"/>
</dbReference>
<feature type="domain" description="MATH" evidence="9">
    <location>
        <begin position="314"/>
        <end position="470"/>
    </location>
</feature>
<dbReference type="PROSITE" id="PS50144">
    <property type="entry name" value="MATH"/>
    <property type="match status" value="1"/>
</dbReference>
<dbReference type="InterPro" id="IPR018957">
    <property type="entry name" value="Znf_C3HC4_RING-type"/>
</dbReference>